<accession>A0AAV2L8N9</accession>
<evidence type="ECO:0000313" key="3">
    <source>
        <dbReference type="Proteomes" id="UP001497482"/>
    </source>
</evidence>
<dbReference type="AlphaFoldDB" id="A0AAV2L8N9"/>
<reference evidence="2 3" key="1">
    <citation type="submission" date="2024-04" db="EMBL/GenBank/DDBJ databases">
        <authorList>
            <person name="Waldvogel A.-M."/>
            <person name="Schoenle A."/>
        </authorList>
    </citation>
    <scope>NUCLEOTIDE SEQUENCE [LARGE SCALE GENOMIC DNA]</scope>
</reference>
<evidence type="ECO:0000313" key="2">
    <source>
        <dbReference type="EMBL" id="CAL1597861.1"/>
    </source>
</evidence>
<proteinExistence type="predicted"/>
<evidence type="ECO:0000256" key="1">
    <source>
        <dbReference type="SAM" id="Phobius"/>
    </source>
</evidence>
<dbReference type="Proteomes" id="UP001497482">
    <property type="component" value="Chromosome 22"/>
</dbReference>
<keyword evidence="1" id="KW-0472">Membrane</keyword>
<feature type="transmembrane region" description="Helical" evidence="1">
    <location>
        <begin position="41"/>
        <end position="67"/>
    </location>
</feature>
<name>A0AAV2L8N9_KNICA</name>
<sequence length="163" mass="18029">MAQSFSRHTHTAGDGDGDEVGALLHLILPGQEGRNCETFTLFQLIAVGLAIFFVAGLLSAMGFSYCYHVNRTSSDSAVIHPSTPNHLNYNKPGNAAPKNEKYIPMEFKTLNKNNLHVNDDTCHHFSTSLGPSNVFSTTYFPPGLSKYDYHHQDAACRTFHMHS</sequence>
<organism evidence="2 3">
    <name type="scientific">Knipowitschia caucasica</name>
    <name type="common">Caucasian dwarf goby</name>
    <name type="synonym">Pomatoschistus caucasicus</name>
    <dbReference type="NCBI Taxonomy" id="637954"/>
    <lineage>
        <taxon>Eukaryota</taxon>
        <taxon>Metazoa</taxon>
        <taxon>Chordata</taxon>
        <taxon>Craniata</taxon>
        <taxon>Vertebrata</taxon>
        <taxon>Euteleostomi</taxon>
        <taxon>Actinopterygii</taxon>
        <taxon>Neopterygii</taxon>
        <taxon>Teleostei</taxon>
        <taxon>Neoteleostei</taxon>
        <taxon>Acanthomorphata</taxon>
        <taxon>Gobiaria</taxon>
        <taxon>Gobiiformes</taxon>
        <taxon>Gobioidei</taxon>
        <taxon>Gobiidae</taxon>
        <taxon>Gobiinae</taxon>
        <taxon>Knipowitschia</taxon>
    </lineage>
</organism>
<keyword evidence="3" id="KW-1185">Reference proteome</keyword>
<protein>
    <submittedName>
        <fullName evidence="2">Uncharacterized protein</fullName>
    </submittedName>
</protein>
<keyword evidence="1" id="KW-1133">Transmembrane helix</keyword>
<dbReference type="EMBL" id="OZ035844">
    <property type="protein sequence ID" value="CAL1597861.1"/>
    <property type="molecule type" value="Genomic_DNA"/>
</dbReference>
<keyword evidence="1" id="KW-0812">Transmembrane</keyword>
<gene>
    <name evidence="2" type="ORF">KC01_LOCUS26341</name>
</gene>